<dbReference type="RefSeq" id="WP_184165805.1">
    <property type="nucleotide sequence ID" value="NZ_JACHLN010000002.1"/>
</dbReference>
<keyword evidence="1" id="KW-0732">Signal</keyword>
<dbReference type="EMBL" id="JACHLN010000002">
    <property type="protein sequence ID" value="MBB4838765.1"/>
    <property type="molecule type" value="Genomic_DNA"/>
</dbReference>
<accession>A0A7W7K1Q6</accession>
<evidence type="ECO:0000256" key="1">
    <source>
        <dbReference type="SAM" id="SignalP"/>
    </source>
</evidence>
<protein>
    <submittedName>
        <fullName evidence="2">Uncharacterized protein</fullName>
    </submittedName>
</protein>
<dbReference type="AlphaFoldDB" id="A0A7W7K1Q6"/>
<name>A0A7W7K1Q6_9SPHN</name>
<keyword evidence="3" id="KW-1185">Reference proteome</keyword>
<evidence type="ECO:0000313" key="2">
    <source>
        <dbReference type="EMBL" id="MBB4838765.1"/>
    </source>
</evidence>
<proteinExistence type="predicted"/>
<dbReference type="Proteomes" id="UP000575241">
    <property type="component" value="Unassembled WGS sequence"/>
</dbReference>
<sequence>MIATLLLLATAAPQPAPAPDLLDPARTGKIRCVSPDTRQRTCTTMVRYTVHENGTFEATVTGVVSTEPTILLEYHMSGQIEDGAACSTVRPIDFSSGKLTKDGAPLATAVETSVRQRLMLALQPLAGRKRCYRDKADGEGIISDVTIDGLVRSDMTQRALWVSPEDGWAPGM</sequence>
<organism evidence="2 3">
    <name type="scientific">Sphingomonas kyeonggiensis</name>
    <dbReference type="NCBI Taxonomy" id="1268553"/>
    <lineage>
        <taxon>Bacteria</taxon>
        <taxon>Pseudomonadati</taxon>
        <taxon>Pseudomonadota</taxon>
        <taxon>Alphaproteobacteria</taxon>
        <taxon>Sphingomonadales</taxon>
        <taxon>Sphingomonadaceae</taxon>
        <taxon>Sphingomonas</taxon>
    </lineage>
</organism>
<feature type="chain" id="PRO_5030741693" evidence="1">
    <location>
        <begin position="19"/>
        <end position="172"/>
    </location>
</feature>
<comment type="caution">
    <text evidence="2">The sequence shown here is derived from an EMBL/GenBank/DDBJ whole genome shotgun (WGS) entry which is preliminary data.</text>
</comment>
<feature type="signal peptide" evidence="1">
    <location>
        <begin position="1"/>
        <end position="18"/>
    </location>
</feature>
<evidence type="ECO:0000313" key="3">
    <source>
        <dbReference type="Proteomes" id="UP000575241"/>
    </source>
</evidence>
<reference evidence="2 3" key="1">
    <citation type="submission" date="2020-08" db="EMBL/GenBank/DDBJ databases">
        <title>Functional genomics of gut bacteria from endangered species of beetles.</title>
        <authorList>
            <person name="Carlos-Shanley C."/>
        </authorList>
    </citation>
    <scope>NUCLEOTIDE SEQUENCE [LARGE SCALE GENOMIC DNA]</scope>
    <source>
        <strain evidence="2 3">S00224</strain>
    </source>
</reference>
<gene>
    <name evidence="2" type="ORF">HNP52_001834</name>
</gene>